<dbReference type="EMBL" id="CP102173">
    <property type="protein sequence ID" value="UUP14085.1"/>
    <property type="molecule type" value="Genomic_DNA"/>
</dbReference>
<keyword evidence="5 6" id="KW-0456">Lyase</keyword>
<dbReference type="HAMAP" id="MF_01965">
    <property type="entry name" value="NADHX_dehydratase"/>
    <property type="match status" value="1"/>
</dbReference>
<accession>A0ABY5M7F2</accession>
<evidence type="ECO:0000256" key="3">
    <source>
        <dbReference type="ARBA" id="ARBA00022857"/>
    </source>
</evidence>
<feature type="binding site" evidence="6">
    <location>
        <position position="229"/>
    </location>
    <ligand>
        <name>(6S)-NADPHX</name>
        <dbReference type="ChEBI" id="CHEBI:64076"/>
    </ligand>
</feature>
<evidence type="ECO:0000256" key="2">
    <source>
        <dbReference type="ARBA" id="ARBA00022840"/>
    </source>
</evidence>
<dbReference type="PANTHER" id="PTHR12592">
    <property type="entry name" value="ATP-DEPENDENT (S)-NAD(P)H-HYDRATE DEHYDRATASE FAMILY MEMBER"/>
    <property type="match status" value="1"/>
</dbReference>
<comment type="similarity">
    <text evidence="6">Belongs to the NnrD/CARKD family.</text>
</comment>
<evidence type="ECO:0000313" key="9">
    <source>
        <dbReference type="Proteomes" id="UP001316184"/>
    </source>
</evidence>
<evidence type="ECO:0000256" key="5">
    <source>
        <dbReference type="ARBA" id="ARBA00023239"/>
    </source>
</evidence>
<name>A0ABY5M7F2_9ACTN</name>
<dbReference type="NCBIfam" id="TIGR00196">
    <property type="entry name" value="yjeF_cterm"/>
    <property type="match status" value="1"/>
</dbReference>
<proteinExistence type="inferred from homology"/>
<dbReference type="PROSITE" id="PS51383">
    <property type="entry name" value="YJEF_C_3"/>
    <property type="match status" value="1"/>
</dbReference>
<evidence type="ECO:0000259" key="7">
    <source>
        <dbReference type="PROSITE" id="PS51383"/>
    </source>
</evidence>
<keyword evidence="2 6" id="KW-0067">ATP-binding</keyword>
<dbReference type="SUPFAM" id="SSF53613">
    <property type="entry name" value="Ribokinase-like"/>
    <property type="match status" value="1"/>
</dbReference>
<comment type="function">
    <text evidence="6">Catalyzes the dehydration of the S-form of NAD(P)HX at the expense of ADP, which is converted to AMP. Together with NAD(P)HX epimerase, which catalyzes the epimerization of the S- and R-forms, the enzyme allows the repair of both epimers of NAD(P)HX, a damaged form of NAD(P)H that is a result of enzymatic or heat-dependent hydration.</text>
</comment>
<keyword evidence="3 6" id="KW-0521">NADP</keyword>
<dbReference type="Gene3D" id="3.40.1190.20">
    <property type="match status" value="1"/>
</dbReference>
<gene>
    <name evidence="6" type="primary">nnrD</name>
    <name evidence="8" type="ORF">NQV15_01890</name>
</gene>
<dbReference type="RefSeq" id="WP_232403355.1">
    <property type="nucleotide sequence ID" value="NZ_CP102173.1"/>
</dbReference>
<dbReference type="InterPro" id="IPR000631">
    <property type="entry name" value="CARKD"/>
</dbReference>
<keyword evidence="1 6" id="KW-0547">Nucleotide-binding</keyword>
<evidence type="ECO:0000256" key="6">
    <source>
        <dbReference type="HAMAP-Rule" id="MF_01965"/>
    </source>
</evidence>
<keyword evidence="4 6" id="KW-0520">NAD</keyword>
<keyword evidence="9" id="KW-1185">Reference proteome</keyword>
<comment type="catalytic activity">
    <reaction evidence="6">
        <text>(6S)-NADHX + ADP = AMP + phosphate + NADH + H(+)</text>
        <dbReference type="Rhea" id="RHEA:32223"/>
        <dbReference type="ChEBI" id="CHEBI:15378"/>
        <dbReference type="ChEBI" id="CHEBI:43474"/>
        <dbReference type="ChEBI" id="CHEBI:57945"/>
        <dbReference type="ChEBI" id="CHEBI:64074"/>
        <dbReference type="ChEBI" id="CHEBI:456215"/>
        <dbReference type="ChEBI" id="CHEBI:456216"/>
        <dbReference type="EC" id="4.2.1.136"/>
    </reaction>
</comment>
<dbReference type="EC" id="4.2.1.136" evidence="6"/>
<feature type="binding site" evidence="6">
    <location>
        <position position="228"/>
    </location>
    <ligand>
        <name>AMP</name>
        <dbReference type="ChEBI" id="CHEBI:456215"/>
    </ligand>
</feature>
<feature type="domain" description="YjeF C-terminal" evidence="7">
    <location>
        <begin position="9"/>
        <end position="288"/>
    </location>
</feature>
<reference evidence="8 9" key="1">
    <citation type="submission" date="2022-08" db="EMBL/GenBank/DDBJ databases">
        <title>novel species in genus Aeromicrobium.</title>
        <authorList>
            <person name="Ye L."/>
        </authorList>
    </citation>
    <scope>NUCLEOTIDE SEQUENCE [LARGE SCALE GENOMIC DNA]</scope>
    <source>
        <strain evidence="9">zg-Y1379</strain>
    </source>
</reference>
<organism evidence="8 9">
    <name type="scientific">Aeromicrobium wangtongii</name>
    <dbReference type="NCBI Taxonomy" id="2969247"/>
    <lineage>
        <taxon>Bacteria</taxon>
        <taxon>Bacillati</taxon>
        <taxon>Actinomycetota</taxon>
        <taxon>Actinomycetes</taxon>
        <taxon>Propionibacteriales</taxon>
        <taxon>Nocardioidaceae</taxon>
        <taxon>Aeromicrobium</taxon>
    </lineage>
</organism>
<evidence type="ECO:0000256" key="1">
    <source>
        <dbReference type="ARBA" id="ARBA00022741"/>
    </source>
</evidence>
<comment type="cofactor">
    <cofactor evidence="6">
        <name>Mg(2+)</name>
        <dbReference type="ChEBI" id="CHEBI:18420"/>
    </cofactor>
</comment>
<comment type="caution">
    <text evidence="6">Lacks conserved residue(s) required for the propagation of feature annotation.</text>
</comment>
<dbReference type="InterPro" id="IPR029056">
    <property type="entry name" value="Ribokinase-like"/>
</dbReference>
<evidence type="ECO:0000256" key="4">
    <source>
        <dbReference type="ARBA" id="ARBA00023027"/>
    </source>
</evidence>
<dbReference type="Proteomes" id="UP001316184">
    <property type="component" value="Chromosome"/>
</dbReference>
<dbReference type="PANTHER" id="PTHR12592:SF0">
    <property type="entry name" value="ATP-DEPENDENT (S)-NAD(P)H-HYDRATE DEHYDRATASE"/>
    <property type="match status" value="1"/>
</dbReference>
<dbReference type="CDD" id="cd01171">
    <property type="entry name" value="YXKO-related"/>
    <property type="match status" value="1"/>
</dbReference>
<sequence length="290" mass="28978">MSAREVVSLTPAFLREWPLPSPQGDKSSRGTVLVIGGSRSTPGAVILAGTAAMRAGAGKLQIATSESTAPALGVAVPEAMVIGLPETPMGNVAAEPPQQLLDLVSSADVVVVGPGLFDGDETDQLLAAVLGALGDDSAAVVDACALASVARRPEVLEGCADRVVLTPNQSEGAGLLDRELSDDLDAEAAEIAQKYGCVVSLFGHIAGPVGGAWRDETAGSGLGTSGSGDVAAGMVGGLLARGAEPSQAACWGINVHAAAGQRLAVERGRTSYLAREIVDGIAPALAALEV</sequence>
<feature type="binding site" evidence="6">
    <location>
        <position position="115"/>
    </location>
    <ligand>
        <name>(6S)-NADPHX</name>
        <dbReference type="ChEBI" id="CHEBI:64076"/>
    </ligand>
</feature>
<comment type="catalytic activity">
    <reaction evidence="6">
        <text>(6S)-NADPHX + ADP = AMP + phosphate + NADPH + H(+)</text>
        <dbReference type="Rhea" id="RHEA:32235"/>
        <dbReference type="ChEBI" id="CHEBI:15378"/>
        <dbReference type="ChEBI" id="CHEBI:43474"/>
        <dbReference type="ChEBI" id="CHEBI:57783"/>
        <dbReference type="ChEBI" id="CHEBI:64076"/>
        <dbReference type="ChEBI" id="CHEBI:456215"/>
        <dbReference type="ChEBI" id="CHEBI:456216"/>
        <dbReference type="EC" id="4.2.1.136"/>
    </reaction>
</comment>
<comment type="subunit">
    <text evidence="6">Homotetramer.</text>
</comment>
<evidence type="ECO:0000313" key="8">
    <source>
        <dbReference type="EMBL" id="UUP14085.1"/>
    </source>
</evidence>
<feature type="binding site" evidence="6">
    <location>
        <position position="44"/>
    </location>
    <ligand>
        <name>(6S)-NADPHX</name>
        <dbReference type="ChEBI" id="CHEBI:64076"/>
    </ligand>
</feature>
<protein>
    <recommendedName>
        <fullName evidence="6">ADP-dependent (S)-NAD(P)H-hydrate dehydratase</fullName>
        <ecNumber evidence="6">4.2.1.136</ecNumber>
    </recommendedName>
    <alternativeName>
        <fullName evidence="6">ADP-dependent NAD(P)HX dehydratase</fullName>
    </alternativeName>
</protein>
<dbReference type="Pfam" id="PF01256">
    <property type="entry name" value="Carb_kinase"/>
    <property type="match status" value="1"/>
</dbReference>